<organism evidence="2 3">
    <name type="scientific">Armillaria novae-zelandiae</name>
    <dbReference type="NCBI Taxonomy" id="153914"/>
    <lineage>
        <taxon>Eukaryota</taxon>
        <taxon>Fungi</taxon>
        <taxon>Dikarya</taxon>
        <taxon>Basidiomycota</taxon>
        <taxon>Agaricomycotina</taxon>
        <taxon>Agaricomycetes</taxon>
        <taxon>Agaricomycetidae</taxon>
        <taxon>Agaricales</taxon>
        <taxon>Marasmiineae</taxon>
        <taxon>Physalacriaceae</taxon>
        <taxon>Armillaria</taxon>
    </lineage>
</organism>
<evidence type="ECO:0000256" key="1">
    <source>
        <dbReference type="SAM" id="MobiDB-lite"/>
    </source>
</evidence>
<dbReference type="SUPFAM" id="SSF53335">
    <property type="entry name" value="S-adenosyl-L-methionine-dependent methyltransferases"/>
    <property type="match status" value="1"/>
</dbReference>
<sequence length="379" mass="43220">MTDTDHHDFNDSERSSSASPAPARSTPHTSRTSFSTRSVSPTPSVWSMTSSLRAEAYIQEFGRDLNNISEIYHLPADAEELERLDRQHEIFKEVIGKYIPPLPQAMADDAPGEAKAVLDLGCGSGAWYVICLLSKFDSPSGTRIMEAAADFPHCNAVAIDLVPMQSLNMPPNCSRSEVDDVNLGLEHFYGDFNVVHCRLISSGIQDYEHMIDQISHVLRPEGLIDLTEWDFHCYNEDFQRIELDDVTTMEKPWWPRWLAYLEMAVRRRGGDVDSAIHIHDWVSRHPRFEDVIYNEYFIPATPWVTDSTLDLHIGVAMRENMQIFLKSGRPLLLGNGVPEPLVDELQANAHKELLEDDTRYYIRMQSVYARKLHRSQPYG</sequence>
<dbReference type="EMBL" id="JAUEPR010000002">
    <property type="protein sequence ID" value="KAK0489243.1"/>
    <property type="molecule type" value="Genomic_DNA"/>
</dbReference>
<dbReference type="Proteomes" id="UP001175227">
    <property type="component" value="Unassembled WGS sequence"/>
</dbReference>
<protein>
    <recommendedName>
        <fullName evidence="4">S-adenosyl-L-methionine-dependent methyltransferase</fullName>
    </recommendedName>
</protein>
<dbReference type="InterPro" id="IPR029063">
    <property type="entry name" value="SAM-dependent_MTases_sf"/>
</dbReference>
<feature type="compositionally biased region" description="Low complexity" evidence="1">
    <location>
        <begin position="15"/>
        <end position="44"/>
    </location>
</feature>
<comment type="caution">
    <text evidence="2">The sequence shown here is derived from an EMBL/GenBank/DDBJ whole genome shotgun (WGS) entry which is preliminary data.</text>
</comment>
<gene>
    <name evidence="2" type="ORF">IW261DRAFT_1326518</name>
</gene>
<accession>A0AA39PRK7</accession>
<feature type="region of interest" description="Disordered" evidence="1">
    <location>
        <begin position="1"/>
        <end position="45"/>
    </location>
</feature>
<dbReference type="Gene3D" id="3.40.50.150">
    <property type="entry name" value="Vaccinia Virus protein VP39"/>
    <property type="match status" value="1"/>
</dbReference>
<name>A0AA39PRK7_9AGAR</name>
<evidence type="ECO:0000313" key="2">
    <source>
        <dbReference type="EMBL" id="KAK0489243.1"/>
    </source>
</evidence>
<dbReference type="CDD" id="cd02440">
    <property type="entry name" value="AdoMet_MTases"/>
    <property type="match status" value="1"/>
</dbReference>
<dbReference type="Pfam" id="PF13489">
    <property type="entry name" value="Methyltransf_23"/>
    <property type="match status" value="1"/>
</dbReference>
<evidence type="ECO:0008006" key="4">
    <source>
        <dbReference type="Google" id="ProtNLM"/>
    </source>
</evidence>
<evidence type="ECO:0000313" key="3">
    <source>
        <dbReference type="Proteomes" id="UP001175227"/>
    </source>
</evidence>
<proteinExistence type="predicted"/>
<dbReference type="AlphaFoldDB" id="A0AA39PRK7"/>
<feature type="compositionally biased region" description="Basic and acidic residues" evidence="1">
    <location>
        <begin position="1"/>
        <end position="14"/>
    </location>
</feature>
<keyword evidence="3" id="KW-1185">Reference proteome</keyword>
<reference evidence="2" key="1">
    <citation type="submission" date="2023-06" db="EMBL/GenBank/DDBJ databases">
        <authorList>
            <consortium name="Lawrence Berkeley National Laboratory"/>
            <person name="Ahrendt S."/>
            <person name="Sahu N."/>
            <person name="Indic B."/>
            <person name="Wong-Bajracharya J."/>
            <person name="Merenyi Z."/>
            <person name="Ke H.-M."/>
            <person name="Monk M."/>
            <person name="Kocsube S."/>
            <person name="Drula E."/>
            <person name="Lipzen A."/>
            <person name="Balint B."/>
            <person name="Henrissat B."/>
            <person name="Andreopoulos B."/>
            <person name="Martin F.M."/>
            <person name="Harder C.B."/>
            <person name="Rigling D."/>
            <person name="Ford K.L."/>
            <person name="Foster G.D."/>
            <person name="Pangilinan J."/>
            <person name="Papanicolaou A."/>
            <person name="Barry K."/>
            <person name="LaButti K."/>
            <person name="Viragh M."/>
            <person name="Koriabine M."/>
            <person name="Yan M."/>
            <person name="Riley R."/>
            <person name="Champramary S."/>
            <person name="Plett K.L."/>
            <person name="Tsai I.J."/>
            <person name="Slot J."/>
            <person name="Sipos G."/>
            <person name="Plett J."/>
            <person name="Nagy L.G."/>
            <person name="Grigoriev I.V."/>
        </authorList>
    </citation>
    <scope>NUCLEOTIDE SEQUENCE</scope>
    <source>
        <strain evidence="2">ICMP 16352</strain>
    </source>
</reference>